<dbReference type="PROSITE" id="PS51371">
    <property type="entry name" value="CBS"/>
    <property type="match status" value="2"/>
</dbReference>
<evidence type="ECO:0000256" key="1">
    <source>
        <dbReference type="ARBA" id="ARBA00023122"/>
    </source>
</evidence>
<dbReference type="Gene3D" id="3.10.580.10">
    <property type="entry name" value="CBS-domain"/>
    <property type="match status" value="1"/>
</dbReference>
<dbReference type="SMART" id="SM00116">
    <property type="entry name" value="CBS"/>
    <property type="match status" value="2"/>
</dbReference>
<evidence type="ECO:0000256" key="2">
    <source>
        <dbReference type="PROSITE-ProRule" id="PRU00703"/>
    </source>
</evidence>
<dbReference type="PANTHER" id="PTHR43080">
    <property type="entry name" value="CBS DOMAIN-CONTAINING PROTEIN CBSX3, MITOCHONDRIAL"/>
    <property type="match status" value="1"/>
</dbReference>
<evidence type="ECO:0000313" key="4">
    <source>
        <dbReference type="EMBL" id="CZF79428.1"/>
    </source>
</evidence>
<dbReference type="AlphaFoldDB" id="A0A128EXX8"/>
<evidence type="ECO:0000259" key="3">
    <source>
        <dbReference type="PROSITE" id="PS51371"/>
    </source>
</evidence>
<dbReference type="STRING" id="1796497.GCE9029_01454"/>
<dbReference type="EMBL" id="FIZX01000001">
    <property type="protein sequence ID" value="CZF79428.1"/>
    <property type="molecule type" value="Genomic_DNA"/>
</dbReference>
<dbReference type="CDD" id="cd04629">
    <property type="entry name" value="CBS_pair_bac"/>
    <property type="match status" value="1"/>
</dbReference>
<keyword evidence="4" id="KW-0067">ATP-binding</keyword>
<keyword evidence="5" id="KW-1185">Reference proteome</keyword>
<dbReference type="SUPFAM" id="SSF54631">
    <property type="entry name" value="CBS-domain pair"/>
    <property type="match status" value="1"/>
</dbReference>
<accession>A0A128EXX8</accession>
<dbReference type="GO" id="GO:0005524">
    <property type="term" value="F:ATP binding"/>
    <property type="evidence" value="ECO:0007669"/>
    <property type="project" value="UniProtKB-KW"/>
</dbReference>
<dbReference type="InterPro" id="IPR046342">
    <property type="entry name" value="CBS_dom_sf"/>
</dbReference>
<protein>
    <submittedName>
        <fullName evidence="4">Choline transport ATP-binding protein OpuBA</fullName>
    </submittedName>
</protein>
<dbReference type="PANTHER" id="PTHR43080:SF2">
    <property type="entry name" value="CBS DOMAIN-CONTAINING PROTEIN"/>
    <property type="match status" value="1"/>
</dbReference>
<reference evidence="5" key="1">
    <citation type="submission" date="2016-02" db="EMBL/GenBank/DDBJ databases">
        <authorList>
            <person name="Rodrigo-Torres Lidia"/>
            <person name="Arahal R.David."/>
        </authorList>
    </citation>
    <scope>NUCLEOTIDE SEQUENCE [LARGE SCALE GENOMIC DNA]</scope>
    <source>
        <strain evidence="5">CECT 9029</strain>
    </source>
</reference>
<dbReference type="InterPro" id="IPR051257">
    <property type="entry name" value="Diverse_CBS-Domain"/>
</dbReference>
<dbReference type="Proteomes" id="UP000071641">
    <property type="component" value="Unassembled WGS sequence"/>
</dbReference>
<dbReference type="Pfam" id="PF00571">
    <property type="entry name" value="CBS"/>
    <property type="match status" value="2"/>
</dbReference>
<proteinExistence type="predicted"/>
<keyword evidence="4" id="KW-0547">Nucleotide-binding</keyword>
<dbReference type="InterPro" id="IPR044729">
    <property type="entry name" value="CBS_bac"/>
</dbReference>
<dbReference type="InterPro" id="IPR000644">
    <property type="entry name" value="CBS_dom"/>
</dbReference>
<sequence length="139" mass="15611">MESIKVKDYMNKRPVTFSSSMPLSRALEKMLSANQTGGPVVDDRNKVVGFLSEQDLIHKLLKAGYHCQDSHNVADCMHSDVKAVLPDDSIIRLAEEMLPAKPKVYPVIDEDERLVGVISRRDILRAIATQIDDCFHHPV</sequence>
<organism evidence="4 5">
    <name type="scientific">Grimontia celer</name>
    <dbReference type="NCBI Taxonomy" id="1796497"/>
    <lineage>
        <taxon>Bacteria</taxon>
        <taxon>Pseudomonadati</taxon>
        <taxon>Pseudomonadota</taxon>
        <taxon>Gammaproteobacteria</taxon>
        <taxon>Vibrionales</taxon>
        <taxon>Vibrionaceae</taxon>
        <taxon>Grimontia</taxon>
    </lineage>
</organism>
<gene>
    <name evidence="4" type="primary">opuBA</name>
    <name evidence="4" type="ORF">GCE9029_01454</name>
</gene>
<feature type="domain" description="CBS" evidence="3">
    <location>
        <begin position="10"/>
        <end position="70"/>
    </location>
</feature>
<dbReference type="OrthoDB" id="9790355at2"/>
<name>A0A128EXX8_9GAMM</name>
<keyword evidence="1 2" id="KW-0129">CBS domain</keyword>
<evidence type="ECO:0000313" key="5">
    <source>
        <dbReference type="Proteomes" id="UP000071641"/>
    </source>
</evidence>
<feature type="domain" description="CBS" evidence="3">
    <location>
        <begin position="77"/>
        <end position="134"/>
    </location>
</feature>
<dbReference type="RefSeq" id="WP_062662149.1">
    <property type="nucleotide sequence ID" value="NZ_FIZX01000001.1"/>
</dbReference>